<comment type="caution">
    <text evidence="1">The sequence shown here is derived from an EMBL/GenBank/DDBJ whole genome shotgun (WGS) entry which is preliminary data.</text>
</comment>
<protein>
    <submittedName>
        <fullName evidence="1">Uncharacterized protein</fullName>
    </submittedName>
</protein>
<keyword evidence="2" id="KW-1185">Reference proteome</keyword>
<gene>
    <name evidence="1" type="ORF">DSO57_1008154</name>
</gene>
<sequence length="541" mass="59957">METPTTAKTTSTQLFGVLYITLTGMVDTMVSNSGPWSLLGQYVSYIIKLAPILWWELPSGPAIFCPKLTNASTYAWLPETPPAADMGDTMKKLSEKIASLHMYLTSGDKPKSNHHFTSYCKQNCNYCGNEGHPFIYCPTLRAPEAKALTSEAKPLKIKSSKPKKEANASSAKEETYPVESLATVRSNVTQKHHLSQKVHPYSTPGKTKGSELLKSESVNHESPAAGDHPHQQDELDVPQQAPAAEPYGVPMDEDGTYNEAPTIEVQKSPALKTSSQKSQQTKKPKPKPAVPLIVVKPPKFNVWKTLTDTYVPISLYNLAEIASSKFNVDQTALLDLEEDQTIVIVSKVAPKINSEVERHPMAIILDRGSTSNIISEAFLGSLGLKEYSFVKEKFTFANGKTKECLGFVKDLTVEICGVRKLVSAAIFQLTCYNLLIDCHVLSKFRISVSFKNHELFIQCENTLFPIDICYTSPHNEGESFMAAVEAIRQNKGLTSKQRKKINTYVKQYQDLICNEDDPLTPANLERHVIDTENHCPICSAP</sequence>
<evidence type="ECO:0000313" key="2">
    <source>
        <dbReference type="Proteomes" id="UP001165960"/>
    </source>
</evidence>
<reference evidence="1" key="1">
    <citation type="submission" date="2022-04" db="EMBL/GenBank/DDBJ databases">
        <title>Genome of the entomopathogenic fungus Entomophthora muscae.</title>
        <authorList>
            <person name="Elya C."/>
            <person name="Lovett B.R."/>
            <person name="Lee E."/>
            <person name="Macias A.M."/>
            <person name="Hajek A.E."/>
            <person name="De Bivort B.L."/>
            <person name="Kasson M.T."/>
            <person name="De Fine Licht H.H."/>
            <person name="Stajich J.E."/>
        </authorList>
    </citation>
    <scope>NUCLEOTIDE SEQUENCE</scope>
    <source>
        <strain evidence="1">Berkeley</strain>
    </source>
</reference>
<dbReference type="Proteomes" id="UP001165960">
    <property type="component" value="Unassembled WGS sequence"/>
</dbReference>
<organism evidence="1 2">
    <name type="scientific">Entomophthora muscae</name>
    <dbReference type="NCBI Taxonomy" id="34485"/>
    <lineage>
        <taxon>Eukaryota</taxon>
        <taxon>Fungi</taxon>
        <taxon>Fungi incertae sedis</taxon>
        <taxon>Zoopagomycota</taxon>
        <taxon>Entomophthoromycotina</taxon>
        <taxon>Entomophthoromycetes</taxon>
        <taxon>Entomophthorales</taxon>
        <taxon>Entomophthoraceae</taxon>
        <taxon>Entomophthora</taxon>
    </lineage>
</organism>
<dbReference type="EMBL" id="QTSX02003575">
    <property type="protein sequence ID" value="KAJ9070413.1"/>
    <property type="molecule type" value="Genomic_DNA"/>
</dbReference>
<accession>A0ACC2T741</accession>
<evidence type="ECO:0000313" key="1">
    <source>
        <dbReference type="EMBL" id="KAJ9070413.1"/>
    </source>
</evidence>
<name>A0ACC2T741_9FUNG</name>
<proteinExistence type="predicted"/>